<dbReference type="PROSITE" id="PS50850">
    <property type="entry name" value="MFS"/>
    <property type="match status" value="1"/>
</dbReference>
<feature type="transmembrane region" description="Helical" evidence="7">
    <location>
        <begin position="87"/>
        <end position="105"/>
    </location>
</feature>
<dbReference type="Gene3D" id="1.20.1250.20">
    <property type="entry name" value="MFS general substrate transporter like domains"/>
    <property type="match status" value="1"/>
</dbReference>
<feature type="domain" description="Major facilitator superfamily (MFS) profile" evidence="8">
    <location>
        <begin position="20"/>
        <end position="439"/>
    </location>
</feature>
<feature type="compositionally biased region" description="Basic and acidic residues" evidence="6">
    <location>
        <begin position="445"/>
        <end position="457"/>
    </location>
</feature>
<sequence>MHNKDRSLASIWDNIEPWWMVLVLLMFYVMSILDRLALNMLVVPIQKEMGFTDVQMSLIIGPAFAIAHGLFAFPLGWACDRLSRRKVLFGGFAVWSAATVCAGLSKTFPSLFASRVVVGAAEASLMPAAYSMIADRVPRHRMTTAMSIFGMGPKLGNAFAFGVGGWVIAYTASVGTMAFPVVGEMSAWRSALILLGAPGVLLALLVFTFREPIRRGMNGLTERAKSVTEQVGEINFKDYIKQRKLLYGLLLLGFSCTTVAALASLSWVPTYITRHFGLTPKEYAPALSILYAVGACTMLLKGIIIDWMYKRGYQDAHIRFYAFILVLALPAIGIAFTTDDFKVFVIAYAALDVILLNSVFYVSATIQLMAPTHLRGRVMGMFILVVGTLAPTLSPPLVAYITEHVFEDQAKLGYSLISVSATSVILAIIVLGISLRYLRPELQRVSDENEAKRKEAEAAEAAEANAKPATA</sequence>
<feature type="transmembrane region" description="Helical" evidence="7">
    <location>
        <begin position="343"/>
        <end position="366"/>
    </location>
</feature>
<feature type="region of interest" description="Disordered" evidence="6">
    <location>
        <begin position="445"/>
        <end position="471"/>
    </location>
</feature>
<feature type="transmembrane region" description="Helical" evidence="7">
    <location>
        <begin position="54"/>
        <end position="75"/>
    </location>
</feature>
<keyword evidence="3 7" id="KW-0812">Transmembrane</keyword>
<evidence type="ECO:0000259" key="8">
    <source>
        <dbReference type="PROSITE" id="PS50850"/>
    </source>
</evidence>
<feature type="transmembrane region" description="Helical" evidence="7">
    <location>
        <begin position="111"/>
        <end position="134"/>
    </location>
</feature>
<keyword evidence="5 7" id="KW-0472">Membrane</keyword>
<dbReference type="EMBL" id="CP148074">
    <property type="protein sequence ID" value="WXL25460.1"/>
    <property type="molecule type" value="Genomic_DNA"/>
</dbReference>
<gene>
    <name evidence="9" type="ORF">WG219_19520</name>
</gene>
<feature type="transmembrane region" description="Helical" evidence="7">
    <location>
        <begin position="378"/>
        <end position="401"/>
    </location>
</feature>
<dbReference type="Pfam" id="PF07690">
    <property type="entry name" value="MFS_1"/>
    <property type="match status" value="1"/>
</dbReference>
<keyword evidence="10" id="KW-1185">Reference proteome</keyword>
<reference evidence="9 10" key="1">
    <citation type="submission" date="2024-03" db="EMBL/GenBank/DDBJ databases">
        <title>Complete genome of BD2.</title>
        <authorList>
            <person name="Cao G."/>
        </authorList>
    </citation>
    <scope>NUCLEOTIDE SEQUENCE [LARGE SCALE GENOMIC DNA]</scope>
    <source>
        <strain evidence="9 10">BD2</strain>
    </source>
</reference>
<evidence type="ECO:0000256" key="5">
    <source>
        <dbReference type="ARBA" id="ARBA00023136"/>
    </source>
</evidence>
<dbReference type="InterPro" id="IPR036259">
    <property type="entry name" value="MFS_trans_sf"/>
</dbReference>
<feature type="transmembrane region" description="Helical" evidence="7">
    <location>
        <begin position="245"/>
        <end position="268"/>
    </location>
</feature>
<comment type="subcellular location">
    <subcellularLocation>
        <location evidence="1">Membrane</location>
        <topology evidence="1">Multi-pass membrane protein</topology>
    </subcellularLocation>
</comment>
<feature type="transmembrane region" description="Helical" evidence="7">
    <location>
        <begin position="320"/>
        <end position="337"/>
    </location>
</feature>
<evidence type="ECO:0000256" key="2">
    <source>
        <dbReference type="ARBA" id="ARBA00022448"/>
    </source>
</evidence>
<dbReference type="PANTHER" id="PTHR23505">
    <property type="entry name" value="SPINSTER"/>
    <property type="match status" value="1"/>
</dbReference>
<organism evidence="9 10">
    <name type="scientific">Ectopseudomonas mendocina</name>
    <name type="common">Pseudomonas mendocina</name>
    <dbReference type="NCBI Taxonomy" id="300"/>
    <lineage>
        <taxon>Bacteria</taxon>
        <taxon>Pseudomonadati</taxon>
        <taxon>Pseudomonadota</taxon>
        <taxon>Gammaproteobacteria</taxon>
        <taxon>Pseudomonadales</taxon>
        <taxon>Pseudomonadaceae</taxon>
        <taxon>Ectopseudomonas</taxon>
    </lineage>
</organism>
<feature type="transmembrane region" description="Helical" evidence="7">
    <location>
        <begin position="21"/>
        <end position="42"/>
    </location>
</feature>
<evidence type="ECO:0000256" key="6">
    <source>
        <dbReference type="SAM" id="MobiDB-lite"/>
    </source>
</evidence>
<evidence type="ECO:0000313" key="10">
    <source>
        <dbReference type="Proteomes" id="UP001476583"/>
    </source>
</evidence>
<keyword evidence="4 7" id="KW-1133">Transmembrane helix</keyword>
<dbReference type="SUPFAM" id="SSF103473">
    <property type="entry name" value="MFS general substrate transporter"/>
    <property type="match status" value="1"/>
</dbReference>
<evidence type="ECO:0000256" key="1">
    <source>
        <dbReference type="ARBA" id="ARBA00004141"/>
    </source>
</evidence>
<dbReference type="PANTHER" id="PTHR23505:SF79">
    <property type="entry name" value="PROTEIN SPINSTER"/>
    <property type="match status" value="1"/>
</dbReference>
<feature type="transmembrane region" description="Helical" evidence="7">
    <location>
        <begin position="288"/>
        <end position="308"/>
    </location>
</feature>
<evidence type="ECO:0000256" key="3">
    <source>
        <dbReference type="ARBA" id="ARBA00022692"/>
    </source>
</evidence>
<evidence type="ECO:0000256" key="7">
    <source>
        <dbReference type="SAM" id="Phobius"/>
    </source>
</evidence>
<evidence type="ECO:0000256" key="4">
    <source>
        <dbReference type="ARBA" id="ARBA00022989"/>
    </source>
</evidence>
<feature type="compositionally biased region" description="Low complexity" evidence="6">
    <location>
        <begin position="459"/>
        <end position="471"/>
    </location>
</feature>
<evidence type="ECO:0000313" key="9">
    <source>
        <dbReference type="EMBL" id="WXL25460.1"/>
    </source>
</evidence>
<protein>
    <submittedName>
        <fullName evidence="9">MFS transporter</fullName>
    </submittedName>
</protein>
<dbReference type="InterPro" id="IPR011701">
    <property type="entry name" value="MFS"/>
</dbReference>
<feature type="transmembrane region" description="Helical" evidence="7">
    <location>
        <begin position="191"/>
        <end position="209"/>
    </location>
</feature>
<feature type="transmembrane region" description="Helical" evidence="7">
    <location>
        <begin position="413"/>
        <end position="435"/>
    </location>
</feature>
<feature type="transmembrane region" description="Helical" evidence="7">
    <location>
        <begin position="155"/>
        <end position="179"/>
    </location>
</feature>
<proteinExistence type="predicted"/>
<dbReference type="InterPro" id="IPR020846">
    <property type="entry name" value="MFS_dom"/>
</dbReference>
<accession>A0ABZ2RIP3</accession>
<keyword evidence="2" id="KW-0813">Transport</keyword>
<name>A0ABZ2RIP3_ECTME</name>
<dbReference type="Proteomes" id="UP001476583">
    <property type="component" value="Chromosome"/>
</dbReference>
<dbReference type="InterPro" id="IPR044770">
    <property type="entry name" value="MFS_spinster-like"/>
</dbReference>